<evidence type="ECO:0000256" key="2">
    <source>
        <dbReference type="ARBA" id="ARBA00022692"/>
    </source>
</evidence>
<feature type="domain" description="Major facilitator superfamily (MFS) profile" evidence="6">
    <location>
        <begin position="14"/>
        <end position="409"/>
    </location>
</feature>
<keyword evidence="3 5" id="KW-1133">Transmembrane helix</keyword>
<dbReference type="PANTHER" id="PTHR11662">
    <property type="entry name" value="SOLUTE CARRIER FAMILY 17"/>
    <property type="match status" value="1"/>
</dbReference>
<dbReference type="RefSeq" id="WP_232478023.1">
    <property type="nucleotide sequence ID" value="NZ_FCOX02000081.1"/>
</dbReference>
<dbReference type="Pfam" id="PF07690">
    <property type="entry name" value="MFS_1"/>
    <property type="match status" value="1"/>
</dbReference>
<dbReference type="InterPro" id="IPR036259">
    <property type="entry name" value="MFS_trans_sf"/>
</dbReference>
<dbReference type="GO" id="GO:0016020">
    <property type="term" value="C:membrane"/>
    <property type="evidence" value="ECO:0007669"/>
    <property type="project" value="UniProtKB-SubCell"/>
</dbReference>
<evidence type="ECO:0000256" key="4">
    <source>
        <dbReference type="ARBA" id="ARBA00023136"/>
    </source>
</evidence>
<keyword evidence="4 5" id="KW-0472">Membrane</keyword>
<organism evidence="7 8">
    <name type="scientific">Caballeronia calidae</name>
    <dbReference type="NCBI Taxonomy" id="1777139"/>
    <lineage>
        <taxon>Bacteria</taxon>
        <taxon>Pseudomonadati</taxon>
        <taxon>Pseudomonadota</taxon>
        <taxon>Betaproteobacteria</taxon>
        <taxon>Burkholderiales</taxon>
        <taxon>Burkholderiaceae</taxon>
        <taxon>Caballeronia</taxon>
    </lineage>
</organism>
<comment type="caution">
    <text evidence="7">The sequence shown here is derived from an EMBL/GenBank/DDBJ whole genome shotgun (WGS) entry which is preliminary data.</text>
</comment>
<dbReference type="InterPro" id="IPR050382">
    <property type="entry name" value="MFS_Na/Anion_cotransporter"/>
</dbReference>
<dbReference type="Proteomes" id="UP000071859">
    <property type="component" value="Unassembled WGS sequence"/>
</dbReference>
<feature type="transmembrane region" description="Helical" evidence="5">
    <location>
        <begin position="257"/>
        <end position="279"/>
    </location>
</feature>
<name>A0A158EEX7_9BURK</name>
<feature type="transmembrane region" description="Helical" evidence="5">
    <location>
        <begin position="319"/>
        <end position="339"/>
    </location>
</feature>
<proteinExistence type="predicted"/>
<feature type="transmembrane region" description="Helical" evidence="5">
    <location>
        <begin position="53"/>
        <end position="74"/>
    </location>
</feature>
<gene>
    <name evidence="7" type="ORF">AWB78_07498</name>
</gene>
<accession>A0A158EEX7</accession>
<keyword evidence="2 5" id="KW-0812">Transmembrane</keyword>
<comment type="subcellular location">
    <subcellularLocation>
        <location evidence="1">Membrane</location>
        <topology evidence="1">Multi-pass membrane protein</topology>
    </subcellularLocation>
</comment>
<dbReference type="GO" id="GO:0022857">
    <property type="term" value="F:transmembrane transporter activity"/>
    <property type="evidence" value="ECO:0007669"/>
    <property type="project" value="InterPro"/>
</dbReference>
<dbReference type="PANTHER" id="PTHR11662:SF399">
    <property type="entry name" value="FI19708P1-RELATED"/>
    <property type="match status" value="1"/>
</dbReference>
<feature type="transmembrane region" description="Helical" evidence="5">
    <location>
        <begin position="291"/>
        <end position="313"/>
    </location>
</feature>
<dbReference type="EMBL" id="FCOX02000081">
    <property type="protein sequence ID" value="SAL05439.1"/>
    <property type="molecule type" value="Genomic_DNA"/>
</dbReference>
<feature type="transmembrane region" description="Helical" evidence="5">
    <location>
        <begin position="383"/>
        <end position="405"/>
    </location>
</feature>
<evidence type="ECO:0000256" key="5">
    <source>
        <dbReference type="SAM" id="Phobius"/>
    </source>
</evidence>
<feature type="transmembrane region" description="Helical" evidence="5">
    <location>
        <begin position="360"/>
        <end position="377"/>
    </location>
</feature>
<evidence type="ECO:0000256" key="3">
    <source>
        <dbReference type="ARBA" id="ARBA00022989"/>
    </source>
</evidence>
<dbReference type="InterPro" id="IPR020846">
    <property type="entry name" value="MFS_dom"/>
</dbReference>
<dbReference type="PROSITE" id="PS50850">
    <property type="entry name" value="MFS"/>
    <property type="match status" value="1"/>
</dbReference>
<sequence>MAINRHRCGNRWGVLVLLALGLMISHVDRTSMSAAFADHRFVQAFELMHVQRGWLGSAMFWSYGLLQMPMGWLVDRYGVKWPYALCFLMWCLAAAATGIVTTLGALIVVRLMIGVAEAVVVPATYRYLADHFDETQKGTALGIYSIGGKMGPALGAPIAAWLISVSSWKAMFVVTGLAGLVWLMPWLAMVKNDFPSKAELAASKRRAASVPLSNLLASPVVWGGLITNFCYSYFAFYCMTWMPAYLVEQRGLTLSESGLLTFVSFAGIAIVAALAGWAADRLIARGFDAVLVRKSFMVVGFAGGTTVLLGAYAPSPHMALFWNVASLSLLGLVTANNLALVKLTLIPKQAVGLNTGLQQVATSLAGGVSASLSGWLLHVGHSYTLPMLAIFAFLLLGATSTIVLLRRKWAPKVNASAHDSDPAQAPSAISS</sequence>
<dbReference type="InterPro" id="IPR011701">
    <property type="entry name" value="MFS"/>
</dbReference>
<evidence type="ECO:0000256" key="1">
    <source>
        <dbReference type="ARBA" id="ARBA00004141"/>
    </source>
</evidence>
<reference evidence="7" key="1">
    <citation type="submission" date="2016-01" db="EMBL/GenBank/DDBJ databases">
        <authorList>
            <person name="Peeters C."/>
        </authorList>
    </citation>
    <scope>NUCLEOTIDE SEQUENCE</scope>
    <source>
        <strain evidence="7">LMG 29321</strain>
    </source>
</reference>
<keyword evidence="8" id="KW-1185">Reference proteome</keyword>
<feature type="transmembrane region" description="Helical" evidence="5">
    <location>
        <begin position="141"/>
        <end position="164"/>
    </location>
</feature>
<feature type="transmembrane region" description="Helical" evidence="5">
    <location>
        <begin position="107"/>
        <end position="129"/>
    </location>
</feature>
<feature type="transmembrane region" description="Helical" evidence="5">
    <location>
        <begin position="211"/>
        <end position="237"/>
    </location>
</feature>
<evidence type="ECO:0000259" key="6">
    <source>
        <dbReference type="PROSITE" id="PS50850"/>
    </source>
</evidence>
<feature type="transmembrane region" description="Helical" evidence="5">
    <location>
        <begin position="81"/>
        <end position="101"/>
    </location>
</feature>
<evidence type="ECO:0000313" key="7">
    <source>
        <dbReference type="EMBL" id="SAL05439.1"/>
    </source>
</evidence>
<evidence type="ECO:0000313" key="8">
    <source>
        <dbReference type="Proteomes" id="UP000071859"/>
    </source>
</evidence>
<dbReference type="Gene3D" id="1.20.1250.20">
    <property type="entry name" value="MFS general substrate transporter like domains"/>
    <property type="match status" value="2"/>
</dbReference>
<feature type="transmembrane region" description="Helical" evidence="5">
    <location>
        <begin position="170"/>
        <end position="190"/>
    </location>
</feature>
<dbReference type="AlphaFoldDB" id="A0A158EEX7"/>
<protein>
    <submittedName>
        <fullName evidence="7">MFS transporter</fullName>
    </submittedName>
</protein>
<dbReference type="SUPFAM" id="SSF103473">
    <property type="entry name" value="MFS general substrate transporter"/>
    <property type="match status" value="1"/>
</dbReference>